<organism evidence="2 3">
    <name type="scientific">Mariniradius saccharolyticus AK6</name>
    <dbReference type="NCBI Taxonomy" id="1239962"/>
    <lineage>
        <taxon>Bacteria</taxon>
        <taxon>Pseudomonadati</taxon>
        <taxon>Bacteroidota</taxon>
        <taxon>Cytophagia</taxon>
        <taxon>Cytophagales</taxon>
        <taxon>Cyclobacteriaceae</taxon>
        <taxon>Mariniradius</taxon>
    </lineage>
</organism>
<proteinExistence type="predicted"/>
<accession>M7Y0G3</accession>
<evidence type="ECO:0000256" key="1">
    <source>
        <dbReference type="SAM" id="SignalP"/>
    </source>
</evidence>
<sequence>MLLLACLLLATSGWAQAQTNPTRGRWEIGVDALSLFEKNTFAPYSLFGRYLLNPDGNKKSHFRARIGYNFHSYLDTVTRGNSHDHDSREFAFMALVGYQREFSVFDRSSLYAGADVSFNRDFVETLWDLPNITGFETVQQRIIGLHGVIGYSYSLTQNLRISLESSVSLSHRYYRYQEDVFFYFDDGTPMSGRNGHFGSTRIDSKINPFHQLLVTYKF</sequence>
<dbReference type="InParanoid" id="M7Y0G3"/>
<evidence type="ECO:0000313" key="2">
    <source>
        <dbReference type="EMBL" id="EMS34232.1"/>
    </source>
</evidence>
<keyword evidence="3" id="KW-1185">Reference proteome</keyword>
<feature type="signal peptide" evidence="1">
    <location>
        <begin position="1"/>
        <end position="17"/>
    </location>
</feature>
<dbReference type="Proteomes" id="UP000010953">
    <property type="component" value="Unassembled WGS sequence"/>
</dbReference>
<dbReference type="EMBL" id="AMZY02000007">
    <property type="protein sequence ID" value="EMS34232.1"/>
    <property type="molecule type" value="Genomic_DNA"/>
</dbReference>
<evidence type="ECO:0000313" key="3">
    <source>
        <dbReference type="Proteomes" id="UP000010953"/>
    </source>
</evidence>
<keyword evidence="1" id="KW-0732">Signal</keyword>
<name>M7Y0G3_9BACT</name>
<reference evidence="2" key="1">
    <citation type="submission" date="2013-01" db="EMBL/GenBank/DDBJ databases">
        <title>Genome assembly of Mariniradius saccharolyticus AK6.</title>
        <authorList>
            <person name="Vaidya B."/>
            <person name="Khatri I."/>
            <person name="Tanuku N.R.S."/>
            <person name="Subramanian S."/>
            <person name="Pinnaka A."/>
        </authorList>
    </citation>
    <scope>NUCLEOTIDE SEQUENCE [LARGE SCALE GENOMIC DNA]</scope>
    <source>
        <strain evidence="2">AK6</strain>
    </source>
</reference>
<evidence type="ECO:0008006" key="4">
    <source>
        <dbReference type="Google" id="ProtNLM"/>
    </source>
</evidence>
<protein>
    <recommendedName>
        <fullName evidence="4">Outer membrane protein beta-barrel domain-containing protein</fullName>
    </recommendedName>
</protein>
<gene>
    <name evidence="2" type="ORF">C943_04050</name>
</gene>
<dbReference type="InterPro" id="IPR011250">
    <property type="entry name" value="OMP/PagP_B-barrel"/>
</dbReference>
<feature type="chain" id="PRO_5004088415" description="Outer membrane protein beta-barrel domain-containing protein" evidence="1">
    <location>
        <begin position="18"/>
        <end position="218"/>
    </location>
</feature>
<dbReference type="SUPFAM" id="SSF56925">
    <property type="entry name" value="OMPA-like"/>
    <property type="match status" value="1"/>
</dbReference>
<dbReference type="AlphaFoldDB" id="M7Y0G3"/>
<comment type="caution">
    <text evidence="2">The sequence shown here is derived from an EMBL/GenBank/DDBJ whole genome shotgun (WGS) entry which is preliminary data.</text>
</comment>